<sequence>MLFILDRSNIAWIEDRFREFFFSFIFSVFFHDKKESSDFEKVQSR</sequence>
<comment type="caution">
    <text evidence="1">The sequence shown here is derived from an EMBL/GenBank/DDBJ whole genome shotgun (WGS) entry which is preliminary data.</text>
</comment>
<evidence type="ECO:0000313" key="2">
    <source>
        <dbReference type="Proteomes" id="UP000003120"/>
    </source>
</evidence>
<gene>
    <name evidence="1" type="ORF">HMPREF1127_0731</name>
</gene>
<dbReference type="AlphaFoldDB" id="A0AAN3VW93"/>
<accession>A0AAN3VW93</accession>
<protein>
    <submittedName>
        <fullName evidence="1">Uncharacterized protein</fullName>
    </submittedName>
</protein>
<organism evidence="1 2">
    <name type="scientific">Fusobacterium necrophorum subsp. funduliforme Fnf 1007</name>
    <dbReference type="NCBI Taxonomy" id="1161424"/>
    <lineage>
        <taxon>Bacteria</taxon>
        <taxon>Fusobacteriati</taxon>
        <taxon>Fusobacteriota</taxon>
        <taxon>Fusobacteriia</taxon>
        <taxon>Fusobacteriales</taxon>
        <taxon>Fusobacteriaceae</taxon>
        <taxon>Fusobacterium</taxon>
    </lineage>
</organism>
<evidence type="ECO:0000313" key="1">
    <source>
        <dbReference type="EMBL" id="EJU18090.1"/>
    </source>
</evidence>
<name>A0AAN3VW93_9FUSO</name>
<reference evidence="1 2" key="1">
    <citation type="submission" date="2012-07" db="EMBL/GenBank/DDBJ databases">
        <authorList>
            <person name="Durkin A.S."/>
            <person name="McCorrison J."/>
            <person name="Torralba M."/>
            <person name="Gillis M."/>
            <person name="Methe B."/>
            <person name="Sutton G."/>
            <person name="Nelson K.E."/>
        </authorList>
    </citation>
    <scope>NUCLEOTIDE SEQUENCE [LARGE SCALE GENOMIC DNA]</scope>
    <source>
        <strain evidence="1 2">Fnf 1007</strain>
    </source>
</reference>
<dbReference type="Proteomes" id="UP000003120">
    <property type="component" value="Unassembled WGS sequence"/>
</dbReference>
<dbReference type="EMBL" id="ALKK01000035">
    <property type="protein sequence ID" value="EJU18090.1"/>
    <property type="molecule type" value="Genomic_DNA"/>
</dbReference>
<proteinExistence type="predicted"/>